<dbReference type="Proteomes" id="UP000198287">
    <property type="component" value="Unassembled WGS sequence"/>
</dbReference>
<feature type="transmembrane region" description="Helical" evidence="1">
    <location>
        <begin position="188"/>
        <end position="208"/>
    </location>
</feature>
<name>A0A226F070_FOLCA</name>
<proteinExistence type="predicted"/>
<protein>
    <recommendedName>
        <fullName evidence="5">MARVEL domain-containing protein</fullName>
    </recommendedName>
</protein>
<keyword evidence="1" id="KW-0472">Membrane</keyword>
<comment type="caution">
    <text evidence="3">The sequence shown here is derived from an EMBL/GenBank/DDBJ whole genome shotgun (WGS) entry which is preliminary data.</text>
</comment>
<keyword evidence="1" id="KW-1133">Transmembrane helix</keyword>
<feature type="transmembrane region" description="Helical" evidence="1">
    <location>
        <begin position="146"/>
        <end position="168"/>
    </location>
</feature>
<keyword evidence="4" id="KW-1185">Reference proteome</keyword>
<organism evidence="3 4">
    <name type="scientific">Folsomia candida</name>
    <name type="common">Springtail</name>
    <dbReference type="NCBI Taxonomy" id="158441"/>
    <lineage>
        <taxon>Eukaryota</taxon>
        <taxon>Metazoa</taxon>
        <taxon>Ecdysozoa</taxon>
        <taxon>Arthropoda</taxon>
        <taxon>Hexapoda</taxon>
        <taxon>Collembola</taxon>
        <taxon>Entomobryomorpha</taxon>
        <taxon>Isotomoidea</taxon>
        <taxon>Isotomidae</taxon>
        <taxon>Proisotominae</taxon>
        <taxon>Folsomia</taxon>
    </lineage>
</organism>
<dbReference type="AlphaFoldDB" id="A0A226F070"/>
<reference evidence="3 4" key="1">
    <citation type="submission" date="2015-12" db="EMBL/GenBank/DDBJ databases">
        <title>The genome of Folsomia candida.</title>
        <authorList>
            <person name="Faddeeva A."/>
            <person name="Derks M.F."/>
            <person name="Anvar Y."/>
            <person name="Smit S."/>
            <person name="Van Straalen N."/>
            <person name="Roelofs D."/>
        </authorList>
    </citation>
    <scope>NUCLEOTIDE SEQUENCE [LARGE SCALE GENOMIC DNA]</scope>
    <source>
        <strain evidence="3 4">VU population</strain>
        <tissue evidence="3">Whole body</tissue>
    </source>
</reference>
<feature type="transmembrane region" description="Helical" evidence="1">
    <location>
        <begin position="112"/>
        <end position="134"/>
    </location>
</feature>
<sequence length="267" mass="29638">MSLLKRHCGPPFGIVVILHRPPVPAVSFCGPIRKPVSSEGSKSHFHSWREGSLKQVKMNKAEYQEWIKGKMKFTFDIDITCFSIRQMKLLAAILGILIVSLVQFCWSGPPTIFFFTFTLLSLTLTLVLLLGEACRWKRYCSDLDNVELGFFLCGGLAHILCAILMVALKGNRWEGSYSYDQNTMKNSITAYVSVIGILNGILYLIIAARTYRCSGTRSDNDDCEELAASSPIHVIYGIGRTDTISSAQVGPPPPYADAVQAQPTQFM</sequence>
<keyword evidence="1" id="KW-0812">Transmembrane</keyword>
<dbReference type="EMBL" id="LNIX01000001">
    <property type="protein sequence ID" value="OXA62531.1"/>
    <property type="molecule type" value="Genomic_DNA"/>
</dbReference>
<feature type="transmembrane region" description="Helical" evidence="1">
    <location>
        <begin position="89"/>
        <end position="106"/>
    </location>
</feature>
<evidence type="ECO:0000313" key="3">
    <source>
        <dbReference type="EMBL" id="OXA62531.1"/>
    </source>
</evidence>
<gene>
    <name evidence="3" type="ORF">Fcan01_01435</name>
    <name evidence="2" type="ORF">Fcan01_28136</name>
</gene>
<dbReference type="EMBL" id="LNIX01000065">
    <property type="protein sequence ID" value="OXA37088.1"/>
    <property type="molecule type" value="Genomic_DNA"/>
</dbReference>
<evidence type="ECO:0000256" key="1">
    <source>
        <dbReference type="SAM" id="Phobius"/>
    </source>
</evidence>
<evidence type="ECO:0000313" key="2">
    <source>
        <dbReference type="EMBL" id="OXA37088.1"/>
    </source>
</evidence>
<evidence type="ECO:0000313" key="4">
    <source>
        <dbReference type="Proteomes" id="UP000198287"/>
    </source>
</evidence>
<accession>A0A226F070</accession>
<evidence type="ECO:0008006" key="5">
    <source>
        <dbReference type="Google" id="ProtNLM"/>
    </source>
</evidence>